<dbReference type="PROSITE" id="PS51915">
    <property type="entry name" value="ZAD"/>
    <property type="match status" value="1"/>
</dbReference>
<dbReference type="GO" id="GO:0005694">
    <property type="term" value="C:chromosome"/>
    <property type="evidence" value="ECO:0007669"/>
    <property type="project" value="UniProtKB-ARBA"/>
</dbReference>
<dbReference type="InterPro" id="IPR012934">
    <property type="entry name" value="Znf_AD"/>
</dbReference>
<name>A0A8S1CH70_9INSE</name>
<feature type="binding site" evidence="8">
    <location>
        <position position="62"/>
    </location>
    <ligand>
        <name>Zn(2+)</name>
        <dbReference type="ChEBI" id="CHEBI:29105"/>
    </ligand>
</feature>
<dbReference type="InterPro" id="IPR013087">
    <property type="entry name" value="Znf_C2H2_type"/>
</dbReference>
<keyword evidence="3" id="KW-0677">Repeat</keyword>
<proteinExistence type="predicted"/>
<evidence type="ECO:0000256" key="9">
    <source>
        <dbReference type="SAM" id="MobiDB-lite"/>
    </source>
</evidence>
<dbReference type="PANTHER" id="PTHR23226:SF240">
    <property type="entry name" value="GASTRULA ZINC FINGER PROTEIN XLCGF26.1-LIKE-RELATED"/>
    <property type="match status" value="1"/>
</dbReference>
<dbReference type="SUPFAM" id="SSF57716">
    <property type="entry name" value="Glucocorticoid receptor-like (DNA-binding domain)"/>
    <property type="match status" value="1"/>
</dbReference>
<dbReference type="Pfam" id="PF07776">
    <property type="entry name" value="zf-AD"/>
    <property type="match status" value="1"/>
</dbReference>
<keyword evidence="13" id="KW-1185">Reference proteome</keyword>
<comment type="caution">
    <text evidence="12">The sequence shown here is derived from an EMBL/GenBank/DDBJ whole genome shotgun (WGS) entry which is preliminary data.</text>
</comment>
<comment type="subcellular location">
    <subcellularLocation>
        <location evidence="1">Nucleus</location>
    </subcellularLocation>
</comment>
<feature type="domain" description="C2H2-type" evidence="10">
    <location>
        <begin position="500"/>
        <end position="527"/>
    </location>
</feature>
<evidence type="ECO:0000256" key="6">
    <source>
        <dbReference type="ARBA" id="ARBA00023242"/>
    </source>
</evidence>
<dbReference type="Proteomes" id="UP000494165">
    <property type="component" value="Unassembled WGS sequence"/>
</dbReference>
<evidence type="ECO:0000256" key="4">
    <source>
        <dbReference type="ARBA" id="ARBA00022771"/>
    </source>
</evidence>
<feature type="compositionally biased region" description="Low complexity" evidence="9">
    <location>
        <begin position="356"/>
        <end position="368"/>
    </location>
</feature>
<evidence type="ECO:0008006" key="14">
    <source>
        <dbReference type="Google" id="ProtNLM"/>
    </source>
</evidence>
<feature type="domain" description="C2H2-type" evidence="10">
    <location>
        <begin position="472"/>
        <end position="499"/>
    </location>
</feature>
<protein>
    <recommendedName>
        <fullName evidence="14">Protein krueppel</fullName>
    </recommendedName>
</protein>
<evidence type="ECO:0000256" key="5">
    <source>
        <dbReference type="ARBA" id="ARBA00022833"/>
    </source>
</evidence>
<dbReference type="FunFam" id="3.30.160.60:FF:001498">
    <property type="entry name" value="Zinc finger protein 404"/>
    <property type="match status" value="1"/>
</dbReference>
<evidence type="ECO:0000256" key="3">
    <source>
        <dbReference type="ARBA" id="ARBA00022737"/>
    </source>
</evidence>
<dbReference type="FunFam" id="3.30.160.60:FF:000110">
    <property type="entry name" value="Zinc finger protein-like"/>
    <property type="match status" value="1"/>
</dbReference>
<evidence type="ECO:0000256" key="8">
    <source>
        <dbReference type="PROSITE-ProRule" id="PRU01263"/>
    </source>
</evidence>
<dbReference type="GO" id="GO:0005634">
    <property type="term" value="C:nucleus"/>
    <property type="evidence" value="ECO:0007669"/>
    <property type="project" value="UniProtKB-SubCell"/>
</dbReference>
<feature type="binding site" evidence="8">
    <location>
        <position position="16"/>
    </location>
    <ligand>
        <name>Zn(2+)</name>
        <dbReference type="ChEBI" id="CHEBI:29105"/>
    </ligand>
</feature>
<dbReference type="PROSITE" id="PS00028">
    <property type="entry name" value="ZINC_FINGER_C2H2_1"/>
    <property type="match status" value="5"/>
</dbReference>
<feature type="region of interest" description="Disordered" evidence="9">
    <location>
        <begin position="545"/>
        <end position="591"/>
    </location>
</feature>
<dbReference type="GO" id="GO:0000978">
    <property type="term" value="F:RNA polymerase II cis-regulatory region sequence-specific DNA binding"/>
    <property type="evidence" value="ECO:0007669"/>
    <property type="project" value="TreeGrafter"/>
</dbReference>
<dbReference type="EMBL" id="CADEPI010000030">
    <property type="protein sequence ID" value="CAB3367459.1"/>
    <property type="molecule type" value="Genomic_DNA"/>
</dbReference>
<feature type="domain" description="C2H2-type" evidence="10">
    <location>
        <begin position="416"/>
        <end position="443"/>
    </location>
</feature>
<keyword evidence="6" id="KW-0539">Nucleus</keyword>
<evidence type="ECO:0000256" key="2">
    <source>
        <dbReference type="ARBA" id="ARBA00022723"/>
    </source>
</evidence>
<dbReference type="PANTHER" id="PTHR23226">
    <property type="entry name" value="ZINC FINGER AND SCAN DOMAIN-CONTAINING"/>
    <property type="match status" value="1"/>
</dbReference>
<evidence type="ECO:0000313" key="12">
    <source>
        <dbReference type="EMBL" id="CAB3367459.1"/>
    </source>
</evidence>
<reference evidence="12 13" key="1">
    <citation type="submission" date="2020-04" db="EMBL/GenBank/DDBJ databases">
        <authorList>
            <person name="Alioto T."/>
            <person name="Alioto T."/>
            <person name="Gomez Garrido J."/>
        </authorList>
    </citation>
    <scope>NUCLEOTIDE SEQUENCE [LARGE SCALE GENOMIC DNA]</scope>
</reference>
<dbReference type="FunFam" id="3.30.160.60:FF:001119">
    <property type="entry name" value="zinc finger protein 408"/>
    <property type="match status" value="1"/>
</dbReference>
<feature type="domain" description="ZAD" evidence="11">
    <location>
        <begin position="11"/>
        <end position="86"/>
    </location>
</feature>
<feature type="domain" description="C2H2-type" evidence="10">
    <location>
        <begin position="388"/>
        <end position="415"/>
    </location>
</feature>
<dbReference type="Pfam" id="PF00096">
    <property type="entry name" value="zf-C2H2"/>
    <property type="match status" value="5"/>
</dbReference>
<dbReference type="GO" id="GO:0008270">
    <property type="term" value="F:zinc ion binding"/>
    <property type="evidence" value="ECO:0007669"/>
    <property type="project" value="UniProtKB-UniRule"/>
</dbReference>
<sequence length="640" mass="71346">MSGYRRVNYYELCRLCTSSEGVKVHIFREEGRRRQLPTKIQICLPLQIHDEDSLPKIICGSCVEKIESFYEFRESCINAEAMLDSYFTSMKYSEDLAKDGKVYVKDETVAKYSTKEDKQQHAVVQQQQQQVQQQQAVIQEVVQNGKSLNDGLNSLVQAAGIATIIEEAPVIRTSAAALQYNRVVAEATNDARDTIKEQPQEQSIQPVVQAVVQEIDDRGVKRSAEVMGLDPNIQIAIQQTPITFAASQDMLMEFGFIKDKDGFLRSVTTSTTEEQNALSRSSIAQIGEFLKMKTVIPVLADGTSVITGTGLSEEDESKVLREVVQICGRCCKTFDSQEELVNHACMNTITIAAAPAANSTTASTTSPSKKARAGNSKSNNEMQPGGPFPCQTCGKIFRRKEHLFQHSKLHTGERPFACTTCSKSFSRKEHLVRHLSSHTGEKLHSCEMCGKSFSRKDNLLKHRKTHGIAGPFVCQTCGKSFVVKHYYQIHIASHSKDQPFVCETCGKKFAQKQYLITHQHRHNRKAPVKSEQVKNEPDQTETLLVIQDGGGGGQQESSSVVQQQQQQHQHDVQQIVTGGGGQQQQQQQQQQQGGEQQTSQVVQQIGSIISAVQQHDSHQITQAFLNNTELIESYRRLNST</sequence>
<dbReference type="FunFam" id="3.30.160.60:FF:001732">
    <property type="entry name" value="Zgc:162936"/>
    <property type="match status" value="1"/>
</dbReference>
<dbReference type="GO" id="GO:0045893">
    <property type="term" value="P:positive regulation of DNA-templated transcription"/>
    <property type="evidence" value="ECO:0007669"/>
    <property type="project" value="UniProtKB-ARBA"/>
</dbReference>
<evidence type="ECO:0000313" key="13">
    <source>
        <dbReference type="Proteomes" id="UP000494165"/>
    </source>
</evidence>
<feature type="compositionally biased region" description="Low complexity" evidence="9">
    <location>
        <begin position="555"/>
        <end position="576"/>
    </location>
</feature>
<keyword evidence="5 8" id="KW-0862">Zinc</keyword>
<keyword evidence="2 8" id="KW-0479">Metal-binding</keyword>
<organism evidence="12 13">
    <name type="scientific">Cloeon dipterum</name>
    <dbReference type="NCBI Taxonomy" id="197152"/>
    <lineage>
        <taxon>Eukaryota</taxon>
        <taxon>Metazoa</taxon>
        <taxon>Ecdysozoa</taxon>
        <taxon>Arthropoda</taxon>
        <taxon>Hexapoda</taxon>
        <taxon>Insecta</taxon>
        <taxon>Pterygota</taxon>
        <taxon>Palaeoptera</taxon>
        <taxon>Ephemeroptera</taxon>
        <taxon>Pisciforma</taxon>
        <taxon>Baetidae</taxon>
        <taxon>Cloeon</taxon>
    </lineage>
</organism>
<dbReference type="InterPro" id="IPR036236">
    <property type="entry name" value="Znf_C2H2_sf"/>
</dbReference>
<feature type="domain" description="C2H2-type" evidence="10">
    <location>
        <begin position="444"/>
        <end position="471"/>
    </location>
</feature>
<dbReference type="Gene3D" id="3.30.160.60">
    <property type="entry name" value="Classic Zinc Finger"/>
    <property type="match status" value="5"/>
</dbReference>
<dbReference type="Gene3D" id="3.40.1800.20">
    <property type="match status" value="1"/>
</dbReference>
<evidence type="ECO:0000256" key="7">
    <source>
        <dbReference type="PROSITE-ProRule" id="PRU00042"/>
    </source>
</evidence>
<keyword evidence="4 7" id="KW-0863">Zinc-finger</keyword>
<dbReference type="SUPFAM" id="SSF57667">
    <property type="entry name" value="beta-beta-alpha zinc fingers"/>
    <property type="match status" value="3"/>
</dbReference>
<accession>A0A8S1CH70</accession>
<dbReference type="GO" id="GO:0000981">
    <property type="term" value="F:DNA-binding transcription factor activity, RNA polymerase II-specific"/>
    <property type="evidence" value="ECO:0007669"/>
    <property type="project" value="TreeGrafter"/>
</dbReference>
<feature type="binding site" evidence="8">
    <location>
        <position position="59"/>
    </location>
    <ligand>
        <name>Zn(2+)</name>
        <dbReference type="ChEBI" id="CHEBI:29105"/>
    </ligand>
</feature>
<dbReference type="PROSITE" id="PS50157">
    <property type="entry name" value="ZINC_FINGER_C2H2_2"/>
    <property type="match status" value="5"/>
</dbReference>
<gene>
    <name evidence="12" type="ORF">CLODIP_2_CD00306</name>
</gene>
<evidence type="ECO:0000259" key="11">
    <source>
        <dbReference type="PROSITE" id="PS51915"/>
    </source>
</evidence>
<evidence type="ECO:0000256" key="1">
    <source>
        <dbReference type="ARBA" id="ARBA00004123"/>
    </source>
</evidence>
<dbReference type="SMART" id="SM00355">
    <property type="entry name" value="ZnF_C2H2"/>
    <property type="match status" value="5"/>
</dbReference>
<dbReference type="AlphaFoldDB" id="A0A8S1CH70"/>
<feature type="region of interest" description="Disordered" evidence="9">
    <location>
        <begin position="356"/>
        <end position="386"/>
    </location>
</feature>
<dbReference type="SMART" id="SM00868">
    <property type="entry name" value="zf-AD"/>
    <property type="match status" value="1"/>
</dbReference>
<dbReference type="OrthoDB" id="654211at2759"/>
<feature type="region of interest" description="Disordered" evidence="9">
    <location>
        <begin position="520"/>
        <end position="539"/>
    </location>
</feature>
<evidence type="ECO:0000259" key="10">
    <source>
        <dbReference type="PROSITE" id="PS50157"/>
    </source>
</evidence>
<feature type="binding site" evidence="8">
    <location>
        <position position="13"/>
    </location>
    <ligand>
        <name>Zn(2+)</name>
        <dbReference type="ChEBI" id="CHEBI:29105"/>
    </ligand>
</feature>